<evidence type="ECO:0000313" key="7">
    <source>
        <dbReference type="Proteomes" id="UP001432322"/>
    </source>
</evidence>
<organism evidence="6 7">
    <name type="scientific">Pristionchus fissidentatus</name>
    <dbReference type="NCBI Taxonomy" id="1538716"/>
    <lineage>
        <taxon>Eukaryota</taxon>
        <taxon>Metazoa</taxon>
        <taxon>Ecdysozoa</taxon>
        <taxon>Nematoda</taxon>
        <taxon>Chromadorea</taxon>
        <taxon>Rhabditida</taxon>
        <taxon>Rhabditina</taxon>
        <taxon>Diplogasteromorpha</taxon>
        <taxon>Diplogasteroidea</taxon>
        <taxon>Neodiplogasteridae</taxon>
        <taxon>Pristionchus</taxon>
    </lineage>
</organism>
<evidence type="ECO:0000256" key="4">
    <source>
        <dbReference type="ARBA" id="ARBA00023136"/>
    </source>
</evidence>
<feature type="transmembrane region" description="Helical" evidence="5">
    <location>
        <begin position="64"/>
        <end position="88"/>
    </location>
</feature>
<name>A0AAV5VUH4_9BILA</name>
<evidence type="ECO:0000313" key="6">
    <source>
        <dbReference type="EMBL" id="GMT23165.1"/>
    </source>
</evidence>
<keyword evidence="7" id="KW-1185">Reference proteome</keyword>
<evidence type="ECO:0000256" key="3">
    <source>
        <dbReference type="ARBA" id="ARBA00022989"/>
    </source>
</evidence>
<accession>A0AAV5VUH4</accession>
<dbReference type="GO" id="GO:0016020">
    <property type="term" value="C:membrane"/>
    <property type="evidence" value="ECO:0007669"/>
    <property type="project" value="UniProtKB-SubCell"/>
</dbReference>
<sequence>CGTLVQFPMLFNVDVRMDSENCRKIIFLPVMGVAIGCSCILCVGIDRLFAIHASNKYRMMDKRIYYSILALMIVAYCCYDAALIIIYRHPEVVYCEIVSPFHGDALDWFSRGHLTVISCTVVVYVSLWNSLRSNKSKGEKTQELYKYTILDVRDSGRIVRSLLIIASVDIGGWILTPATTQIMLALRLKGDEFFAWMQLSTLFINIAVSIKFFIYFSTRCLKDCKYRS</sequence>
<dbReference type="InterPro" id="IPR019424">
    <property type="entry name" value="7TM_GPCR_Srsx"/>
</dbReference>
<evidence type="ECO:0000256" key="1">
    <source>
        <dbReference type="ARBA" id="ARBA00004370"/>
    </source>
</evidence>
<dbReference type="Proteomes" id="UP001432322">
    <property type="component" value="Unassembled WGS sequence"/>
</dbReference>
<feature type="transmembrane region" description="Helical" evidence="5">
    <location>
        <begin position="158"/>
        <end position="175"/>
    </location>
</feature>
<keyword evidence="2 5" id="KW-0812">Transmembrane</keyword>
<keyword evidence="3 5" id="KW-1133">Transmembrane helix</keyword>
<feature type="transmembrane region" description="Helical" evidence="5">
    <location>
        <begin position="25"/>
        <end position="43"/>
    </location>
</feature>
<comment type="caution">
    <text evidence="6">The sequence shown here is derived from an EMBL/GenBank/DDBJ whole genome shotgun (WGS) entry which is preliminary data.</text>
</comment>
<evidence type="ECO:0008006" key="8">
    <source>
        <dbReference type="Google" id="ProtNLM"/>
    </source>
</evidence>
<keyword evidence="4 5" id="KW-0472">Membrane</keyword>
<feature type="transmembrane region" description="Helical" evidence="5">
    <location>
        <begin position="108"/>
        <end position="127"/>
    </location>
</feature>
<comment type="subcellular location">
    <subcellularLocation>
        <location evidence="1">Membrane</location>
    </subcellularLocation>
</comment>
<reference evidence="6" key="1">
    <citation type="submission" date="2023-10" db="EMBL/GenBank/DDBJ databases">
        <title>Genome assembly of Pristionchus species.</title>
        <authorList>
            <person name="Yoshida K."/>
            <person name="Sommer R.J."/>
        </authorList>
    </citation>
    <scope>NUCLEOTIDE SEQUENCE</scope>
    <source>
        <strain evidence="6">RS5133</strain>
    </source>
</reference>
<evidence type="ECO:0000256" key="2">
    <source>
        <dbReference type="ARBA" id="ARBA00022692"/>
    </source>
</evidence>
<dbReference type="PANTHER" id="PTHR23360:SF5">
    <property type="entry name" value="G-PROTEIN COUPLED RECEPTORS FAMILY 1 PROFILE DOMAIN-CONTAINING PROTEIN"/>
    <property type="match status" value="1"/>
</dbReference>
<dbReference type="GO" id="GO:0004930">
    <property type="term" value="F:G protein-coupled receptor activity"/>
    <property type="evidence" value="ECO:0007669"/>
    <property type="project" value="InterPro"/>
</dbReference>
<dbReference type="EMBL" id="BTSY01000004">
    <property type="protein sequence ID" value="GMT23165.1"/>
    <property type="molecule type" value="Genomic_DNA"/>
</dbReference>
<feature type="transmembrane region" description="Helical" evidence="5">
    <location>
        <begin position="195"/>
        <end position="217"/>
    </location>
</feature>
<protein>
    <recommendedName>
        <fullName evidence="8">G protein-coupled receptor</fullName>
    </recommendedName>
</protein>
<dbReference type="SMART" id="SM01381">
    <property type="entry name" value="7TM_GPCR_Srsx"/>
    <property type="match status" value="1"/>
</dbReference>
<dbReference type="AlphaFoldDB" id="A0AAV5VUH4"/>
<gene>
    <name evidence="6" type="ORF">PFISCL1PPCAC_14462</name>
</gene>
<dbReference type="Gene3D" id="1.20.1070.10">
    <property type="entry name" value="Rhodopsin 7-helix transmembrane proteins"/>
    <property type="match status" value="1"/>
</dbReference>
<feature type="non-terminal residue" evidence="6">
    <location>
        <position position="228"/>
    </location>
</feature>
<dbReference type="InterPro" id="IPR047130">
    <property type="entry name" value="7TM_GPCR_Srsx_nematod"/>
</dbReference>
<evidence type="ECO:0000256" key="5">
    <source>
        <dbReference type="SAM" id="Phobius"/>
    </source>
</evidence>
<dbReference type="SUPFAM" id="SSF81321">
    <property type="entry name" value="Family A G protein-coupled receptor-like"/>
    <property type="match status" value="1"/>
</dbReference>
<proteinExistence type="predicted"/>
<dbReference type="PANTHER" id="PTHR23360">
    <property type="entry name" value="G-PROTEIN COUPLED RECEPTORS FAMILY 1 PROFILE DOMAIN-CONTAINING PROTEIN-RELATED"/>
    <property type="match status" value="1"/>
</dbReference>
<feature type="non-terminal residue" evidence="6">
    <location>
        <position position="1"/>
    </location>
</feature>
<dbReference type="InterPro" id="IPR000276">
    <property type="entry name" value="GPCR_Rhodpsn"/>
</dbReference>
<dbReference type="Pfam" id="PF10320">
    <property type="entry name" value="7TM_GPCR_Srsx"/>
    <property type="match status" value="1"/>
</dbReference>